<name>A0ACB9JIN5_9ASTR</name>
<keyword evidence="2" id="KW-1185">Reference proteome</keyword>
<reference evidence="2" key="1">
    <citation type="journal article" date="2022" name="Mol. Ecol. Resour.">
        <title>The genomes of chicory, endive, great burdock and yacon provide insights into Asteraceae palaeo-polyploidization history and plant inulin production.</title>
        <authorList>
            <person name="Fan W."/>
            <person name="Wang S."/>
            <person name="Wang H."/>
            <person name="Wang A."/>
            <person name="Jiang F."/>
            <person name="Liu H."/>
            <person name="Zhao H."/>
            <person name="Xu D."/>
            <person name="Zhang Y."/>
        </authorList>
    </citation>
    <scope>NUCLEOTIDE SEQUENCE [LARGE SCALE GENOMIC DNA]</scope>
    <source>
        <strain evidence="2">cv. Yunnan</strain>
    </source>
</reference>
<sequence>MNPSGGPIPPSKQPLDPFLEDPSVAPSTDSPKIVDVPCAIEVQSEVPLVPSANGVHSESHPCLATDGHSISTPQLIAAQREKPHSRASPYDRGSSVCSFCNVFGHSFLMCKKRPGIDVDPVPLPRAVNIPSSAVPTATGTVPVPVKVVETPAMVQEEDGFTIVNCKGKKKAVKLQNKKKQVVVRTNSIGQKPNQRSPTMSDELHNHSVGTAGSIKSILGFDFTRAVQGANVKTKKPPNQSPSTSLQPAGAASRSANRHPSLRLLQWMWSLPKLHRATGLQL</sequence>
<organism evidence="1 2">
    <name type="scientific">Smallanthus sonchifolius</name>
    <dbReference type="NCBI Taxonomy" id="185202"/>
    <lineage>
        <taxon>Eukaryota</taxon>
        <taxon>Viridiplantae</taxon>
        <taxon>Streptophyta</taxon>
        <taxon>Embryophyta</taxon>
        <taxon>Tracheophyta</taxon>
        <taxon>Spermatophyta</taxon>
        <taxon>Magnoliopsida</taxon>
        <taxon>eudicotyledons</taxon>
        <taxon>Gunneridae</taxon>
        <taxon>Pentapetalae</taxon>
        <taxon>asterids</taxon>
        <taxon>campanulids</taxon>
        <taxon>Asterales</taxon>
        <taxon>Asteraceae</taxon>
        <taxon>Asteroideae</taxon>
        <taxon>Heliantheae alliance</taxon>
        <taxon>Millerieae</taxon>
        <taxon>Smallanthus</taxon>
    </lineage>
</organism>
<dbReference type="EMBL" id="CM042020">
    <property type="protein sequence ID" value="KAI3820207.1"/>
    <property type="molecule type" value="Genomic_DNA"/>
</dbReference>
<evidence type="ECO:0000313" key="1">
    <source>
        <dbReference type="EMBL" id="KAI3820207.1"/>
    </source>
</evidence>
<dbReference type="Proteomes" id="UP001056120">
    <property type="component" value="Linkage Group LG03"/>
</dbReference>
<reference evidence="1 2" key="2">
    <citation type="journal article" date="2022" name="Mol. Ecol. Resour.">
        <title>The genomes of chicory, endive, great burdock and yacon provide insights into Asteraceae paleo-polyploidization history and plant inulin production.</title>
        <authorList>
            <person name="Fan W."/>
            <person name="Wang S."/>
            <person name="Wang H."/>
            <person name="Wang A."/>
            <person name="Jiang F."/>
            <person name="Liu H."/>
            <person name="Zhao H."/>
            <person name="Xu D."/>
            <person name="Zhang Y."/>
        </authorList>
    </citation>
    <scope>NUCLEOTIDE SEQUENCE [LARGE SCALE GENOMIC DNA]</scope>
    <source>
        <strain evidence="2">cv. Yunnan</strain>
        <tissue evidence="1">Leaves</tissue>
    </source>
</reference>
<evidence type="ECO:0000313" key="2">
    <source>
        <dbReference type="Proteomes" id="UP001056120"/>
    </source>
</evidence>
<protein>
    <submittedName>
        <fullName evidence="1">Uncharacterized protein</fullName>
    </submittedName>
</protein>
<gene>
    <name evidence="1" type="ORF">L1987_07750</name>
</gene>
<comment type="caution">
    <text evidence="1">The sequence shown here is derived from an EMBL/GenBank/DDBJ whole genome shotgun (WGS) entry which is preliminary data.</text>
</comment>
<accession>A0ACB9JIN5</accession>
<proteinExistence type="predicted"/>